<dbReference type="GeneID" id="29421685"/>
<evidence type="ECO:0000313" key="9">
    <source>
        <dbReference type="EMBL" id="CAB0614931.1"/>
    </source>
</evidence>
<dbReference type="AlphaFoldDB" id="A0A0D6GR25"/>
<evidence type="ECO:0000256" key="3">
    <source>
        <dbReference type="ARBA" id="ARBA00022448"/>
    </source>
</evidence>
<dbReference type="EMBL" id="CADDAV010000022">
    <property type="protein sequence ID" value="CAB0614931.1"/>
    <property type="molecule type" value="Genomic_DNA"/>
</dbReference>
<dbReference type="GO" id="GO:0015818">
    <property type="term" value="P:isoleucine transport"/>
    <property type="evidence" value="ECO:0007669"/>
    <property type="project" value="TreeGrafter"/>
</dbReference>
<dbReference type="PANTHER" id="PTHR30588">
    <property type="entry name" value="BRANCHED-CHAIN AMINO ACID TRANSPORT SYSTEM 2 CARRIER PROTEIN"/>
    <property type="match status" value="1"/>
</dbReference>
<gene>
    <name evidence="9" type="ORF">CIP107547_01951</name>
</gene>
<dbReference type="NCBIfam" id="TIGR00796">
    <property type="entry name" value="livcs"/>
    <property type="match status" value="1"/>
</dbReference>
<keyword evidence="3" id="KW-0813">Transport</keyword>
<evidence type="ECO:0000256" key="1">
    <source>
        <dbReference type="ARBA" id="ARBA00004651"/>
    </source>
</evidence>
<proteinExistence type="inferred from homology"/>
<dbReference type="GO" id="GO:0015190">
    <property type="term" value="F:L-leucine transmembrane transporter activity"/>
    <property type="evidence" value="ECO:0007669"/>
    <property type="project" value="TreeGrafter"/>
</dbReference>
<evidence type="ECO:0000256" key="2">
    <source>
        <dbReference type="ARBA" id="ARBA00008540"/>
    </source>
</evidence>
<protein>
    <submittedName>
        <fullName evidence="9">Branched-chain amino acid transport system II carrier protein</fullName>
    </submittedName>
</protein>
<dbReference type="GO" id="GO:0005304">
    <property type="term" value="F:L-valine transmembrane transporter activity"/>
    <property type="evidence" value="ECO:0007669"/>
    <property type="project" value="TreeGrafter"/>
</dbReference>
<keyword evidence="8" id="KW-0472">Membrane</keyword>
<dbReference type="RefSeq" id="WP_010935293.1">
    <property type="nucleotide sequence ID" value="NZ_CP020410.2"/>
</dbReference>
<name>A0A0D6GR25_CORDP</name>
<dbReference type="GO" id="GO:0015820">
    <property type="term" value="P:L-leucine transport"/>
    <property type="evidence" value="ECO:0007669"/>
    <property type="project" value="TreeGrafter"/>
</dbReference>
<dbReference type="KEGG" id="cdi:DIP1737"/>
<dbReference type="KEGG" id="cdip:ERS451417_01754"/>
<accession>A0A0D6GR25</accession>
<evidence type="ECO:0000256" key="8">
    <source>
        <dbReference type="ARBA" id="ARBA00023136"/>
    </source>
</evidence>
<evidence type="ECO:0000256" key="6">
    <source>
        <dbReference type="ARBA" id="ARBA00022970"/>
    </source>
</evidence>
<dbReference type="Proteomes" id="UP000480222">
    <property type="component" value="Unassembled WGS sequence"/>
</dbReference>
<dbReference type="OMA" id="IWPAGPI"/>
<keyword evidence="6" id="KW-0029">Amino-acid transport</keyword>
<keyword evidence="7" id="KW-1133">Transmembrane helix</keyword>
<dbReference type="OrthoDB" id="9783920at2"/>
<dbReference type="GO" id="GO:0005886">
    <property type="term" value="C:plasma membrane"/>
    <property type="evidence" value="ECO:0007669"/>
    <property type="project" value="UniProtKB-SubCell"/>
</dbReference>
<keyword evidence="4" id="KW-1003">Cell membrane</keyword>
<evidence type="ECO:0000313" key="10">
    <source>
        <dbReference type="Proteomes" id="UP000480222"/>
    </source>
</evidence>
<reference evidence="9 10" key="1">
    <citation type="submission" date="2020-02" db="EMBL/GenBank/DDBJ databases">
        <authorList>
            <person name="Brisse S."/>
        </authorList>
    </citation>
    <scope>NUCLEOTIDE SEQUENCE [LARGE SCALE GENOMIC DNA]</scope>
    <source>
        <strain evidence="9">CIP107547</strain>
    </source>
</reference>
<organism evidence="9 10">
    <name type="scientific">Corynebacterium diphtheriae</name>
    <dbReference type="NCBI Taxonomy" id="1717"/>
    <lineage>
        <taxon>Bacteria</taxon>
        <taxon>Bacillati</taxon>
        <taxon>Actinomycetota</taxon>
        <taxon>Actinomycetes</taxon>
        <taxon>Mycobacteriales</taxon>
        <taxon>Corynebacteriaceae</taxon>
        <taxon>Corynebacterium</taxon>
    </lineage>
</organism>
<dbReference type="GO" id="GO:0015188">
    <property type="term" value="F:L-isoleucine transmembrane transporter activity"/>
    <property type="evidence" value="ECO:0007669"/>
    <property type="project" value="TreeGrafter"/>
</dbReference>
<evidence type="ECO:0000256" key="4">
    <source>
        <dbReference type="ARBA" id="ARBA00022475"/>
    </source>
</evidence>
<sequence length="434" mass="45354">MASPTSEKKLSGGAIIATALMLFSMFFGAGNLIFPPVLGANSGENFTPAIIGFLLGGVALPAITIVAMTLSGNDIRDLGSRAGSWFNLSFAIIAYLSIGAFYAIPRTGAVSYSTVIQPVMSEPSTAASVGFNALFFAVALLLSLNPTGIVDKLGKILTPALLILLVILVTLAVFKLNGTAAPATDSYREAPLTSGLLEGYMTMDSIAALVFGILVISSLRYQGGNNERQVIGAAVKASLIAAGLLGIIYLGLGYMGHIIPNGQGFADGAALLSSASQQTMGTPGQVIFGLIVLLACMTTAVGLLASTSEFFNRLIPGISYKGWLFIFALISFAVGSLGLAKVLAVAAPVITFIYPIAITLVAITVIEMLVKNLNLFWGFRLPAWTVTLWSAITVIASDTLAWAPFHDISLSWIWPALIGFVLGLSIDKALAYKS</sequence>
<comment type="caution">
    <text evidence="9">The sequence shown here is derived from an EMBL/GenBank/DDBJ whole genome shotgun (WGS) entry which is preliminary data.</text>
</comment>
<comment type="subcellular location">
    <subcellularLocation>
        <location evidence="1">Cell membrane</location>
        <topology evidence="1">Multi-pass membrane protein</topology>
    </subcellularLocation>
</comment>
<comment type="similarity">
    <text evidence="2">Belongs to the branched chain amino acid transporter family.</text>
</comment>
<evidence type="ECO:0000256" key="5">
    <source>
        <dbReference type="ARBA" id="ARBA00022692"/>
    </source>
</evidence>
<dbReference type="Pfam" id="PF05525">
    <property type="entry name" value="Branch_AA_trans"/>
    <property type="match status" value="1"/>
</dbReference>
<keyword evidence="5" id="KW-0812">Transmembrane</keyword>
<dbReference type="InterPro" id="IPR004685">
    <property type="entry name" value="Brnchd-chn_aa_trnsp_Livcs"/>
</dbReference>
<dbReference type="PANTHER" id="PTHR30588:SF7">
    <property type="entry name" value="BRANCHED-CHAIN AMINO ACID CARRIER PROTEIN SAOUHSC_01411-RELATED"/>
    <property type="match status" value="1"/>
</dbReference>
<evidence type="ECO:0000256" key="7">
    <source>
        <dbReference type="ARBA" id="ARBA00022989"/>
    </source>
</evidence>